<protein>
    <recommendedName>
        <fullName evidence="3">DUF4054 domain-containing protein</fullName>
    </recommendedName>
</protein>
<proteinExistence type="predicted"/>
<name>A0A5B8ECM5_LACAM</name>
<dbReference type="InterPro" id="IPR025127">
    <property type="entry name" value="DUF4054"/>
</dbReference>
<dbReference type="AlphaFoldDB" id="A0A5B8ECM5"/>
<evidence type="ECO:0000313" key="1">
    <source>
        <dbReference type="EMBL" id="QDD70208.1"/>
    </source>
</evidence>
<dbReference type="Pfam" id="PF13262">
    <property type="entry name" value="DUF4054"/>
    <property type="match status" value="1"/>
</dbReference>
<dbReference type="RefSeq" id="WP_139962237.1">
    <property type="nucleotide sequence ID" value="NZ_CP029754.1"/>
</dbReference>
<organism evidence="1 2">
    <name type="scientific">Lactobacillus amylovorus</name>
    <dbReference type="NCBI Taxonomy" id="1604"/>
    <lineage>
        <taxon>Bacteria</taxon>
        <taxon>Bacillati</taxon>
        <taxon>Bacillota</taxon>
        <taxon>Bacilli</taxon>
        <taxon>Lactobacillales</taxon>
        <taxon>Lactobacillaceae</taxon>
        <taxon>Lactobacillus</taxon>
    </lineage>
</organism>
<evidence type="ECO:0000313" key="2">
    <source>
        <dbReference type="Proteomes" id="UP000312326"/>
    </source>
</evidence>
<accession>A0A5B8ECM5</accession>
<dbReference type="EMBL" id="CP029754">
    <property type="protein sequence ID" value="QDD70208.1"/>
    <property type="molecule type" value="Genomic_DNA"/>
</dbReference>
<dbReference type="Proteomes" id="UP000312326">
    <property type="component" value="Chromosome"/>
</dbReference>
<gene>
    <name evidence="1" type="ORF">DM298_04435</name>
</gene>
<evidence type="ECO:0008006" key="3">
    <source>
        <dbReference type="Google" id="ProtNLM"/>
    </source>
</evidence>
<reference evidence="1 2" key="1">
    <citation type="submission" date="2018-06" db="EMBL/GenBank/DDBJ databases">
        <title>Complete genome sequnece of Lactobacillus amylovorus PMRA3.</title>
        <authorList>
            <person name="Nam Y.-D."/>
            <person name="Chung W.-H."/>
            <person name="Park Y.S."/>
            <person name="Kang J."/>
        </authorList>
    </citation>
    <scope>NUCLEOTIDE SEQUENCE [LARGE SCALE GENOMIC DNA]</scope>
    <source>
        <strain evidence="1 2">PMRA3</strain>
    </source>
</reference>
<sequence length="131" mass="14651">MDNPVTVNAEIIKMLDPELTDGLSDDTINALISDAQLISISDGFPKFVTDIDGNQLPVRDMATRYMTMHLITTSGDSAKGLLSEKIDVIEEHYADTSRLDWLNRSPWGQAYMRLYNLYGNGGMTHYAVVQH</sequence>